<evidence type="ECO:0000256" key="1">
    <source>
        <dbReference type="SAM" id="SignalP"/>
    </source>
</evidence>
<dbReference type="Proteomes" id="UP000008854">
    <property type="component" value="Unassembled WGS sequence"/>
</dbReference>
<accession>A0A3Q0KIP1</accession>
<reference evidence="2" key="1">
    <citation type="journal article" date="2012" name="PLoS Negl. Trop. Dis.">
        <title>A systematically improved high quality genome and transcriptome of the human blood fluke Schistosoma mansoni.</title>
        <authorList>
            <person name="Protasio A.V."/>
            <person name="Tsai I.J."/>
            <person name="Babbage A."/>
            <person name="Nichol S."/>
            <person name="Hunt M."/>
            <person name="Aslett M.A."/>
            <person name="De Silva N."/>
            <person name="Velarde G.S."/>
            <person name="Anderson T.J."/>
            <person name="Clark R.C."/>
            <person name="Davidson C."/>
            <person name="Dillon G.P."/>
            <person name="Holroyd N.E."/>
            <person name="LoVerde P.T."/>
            <person name="Lloyd C."/>
            <person name="McQuillan J."/>
            <person name="Oliveira G."/>
            <person name="Otto T.D."/>
            <person name="Parker-Manuel S.J."/>
            <person name="Quail M.A."/>
            <person name="Wilson R.A."/>
            <person name="Zerlotini A."/>
            <person name="Dunne D.W."/>
            <person name="Berriman M."/>
        </authorList>
    </citation>
    <scope>NUCLEOTIDE SEQUENCE [LARGE SCALE GENOMIC DNA]</scope>
    <source>
        <strain evidence="2">Puerto Rican</strain>
    </source>
</reference>
<feature type="chain" id="PRO_5040223705" evidence="1">
    <location>
        <begin position="23"/>
        <end position="194"/>
    </location>
</feature>
<organism evidence="2 3">
    <name type="scientific">Schistosoma mansoni</name>
    <name type="common">Blood fluke</name>
    <dbReference type="NCBI Taxonomy" id="6183"/>
    <lineage>
        <taxon>Eukaryota</taxon>
        <taxon>Metazoa</taxon>
        <taxon>Spiralia</taxon>
        <taxon>Lophotrochozoa</taxon>
        <taxon>Platyhelminthes</taxon>
        <taxon>Trematoda</taxon>
        <taxon>Digenea</taxon>
        <taxon>Strigeidida</taxon>
        <taxon>Schistosomatoidea</taxon>
        <taxon>Schistosomatidae</taxon>
        <taxon>Schistosoma</taxon>
    </lineage>
</organism>
<dbReference type="AlphaFoldDB" id="A0A3Q0KIP1"/>
<sequence>MVCLVWFHVAALLLLLHTSTQTDVESNQPEDIKAEISKSEGRMKELRKYIKDRDSEIQSLRDKIIKADPSRMKNIDEFIKCQNEYWISRTAIQVSSATQNLQKDYQAKYPHVNFDSLNWEAFIMGKAERTKNMRSESELTKCNELIPYNTFNVGRIDEQIYLKYVDVKDLDIEFIKYSYLFQILEAMSDYEYDE</sequence>
<dbReference type="WBParaSite" id="Smp_085410.1">
    <property type="protein sequence ID" value="Smp_085410.1"/>
    <property type="gene ID" value="Smp_085410"/>
</dbReference>
<keyword evidence="2" id="KW-1185">Reference proteome</keyword>
<evidence type="ECO:0000313" key="3">
    <source>
        <dbReference type="WBParaSite" id="Smp_085410.1"/>
    </source>
</evidence>
<evidence type="ECO:0000313" key="2">
    <source>
        <dbReference type="Proteomes" id="UP000008854"/>
    </source>
</evidence>
<protein>
    <submittedName>
        <fullName evidence="3">Uncharacterized protein</fullName>
    </submittedName>
</protein>
<reference evidence="3" key="2">
    <citation type="submission" date="2018-12" db="UniProtKB">
        <authorList>
            <consortium name="WormBaseParasite"/>
        </authorList>
    </citation>
    <scope>IDENTIFICATION</scope>
    <source>
        <strain evidence="3">Puerto Rican</strain>
    </source>
</reference>
<feature type="signal peptide" evidence="1">
    <location>
        <begin position="1"/>
        <end position="22"/>
    </location>
</feature>
<name>A0A3Q0KIP1_SCHMA</name>
<keyword evidence="1" id="KW-0732">Signal</keyword>
<proteinExistence type="predicted"/>